<feature type="transmembrane region" description="Helical" evidence="2">
    <location>
        <begin position="174"/>
        <end position="198"/>
    </location>
</feature>
<dbReference type="Pfam" id="PF19597">
    <property type="entry name" value="TrbL_4"/>
    <property type="match status" value="1"/>
</dbReference>
<feature type="region of interest" description="Disordered" evidence="1">
    <location>
        <begin position="675"/>
        <end position="779"/>
    </location>
</feature>
<evidence type="ECO:0000256" key="2">
    <source>
        <dbReference type="SAM" id="Phobius"/>
    </source>
</evidence>
<evidence type="ECO:0000256" key="1">
    <source>
        <dbReference type="SAM" id="MobiDB-lite"/>
    </source>
</evidence>
<reference evidence="4" key="1">
    <citation type="submission" date="2017-04" db="EMBL/GenBank/DDBJ databases">
        <title>Function of individual gut microbiota members based on whole genome sequencing of pure cultures obtained from chicken caecum.</title>
        <authorList>
            <person name="Medvecky M."/>
            <person name="Cejkova D."/>
            <person name="Polansky O."/>
            <person name="Karasova D."/>
            <person name="Kubasova T."/>
            <person name="Cizek A."/>
            <person name="Rychlik I."/>
        </authorList>
    </citation>
    <scope>NUCLEOTIDE SEQUENCE [LARGE SCALE GENOMIC DNA]</scope>
    <source>
        <strain evidence="4">An175</strain>
    </source>
</reference>
<dbReference type="RefSeq" id="WP_087301185.1">
    <property type="nucleotide sequence ID" value="NZ_NFKP01000010.1"/>
</dbReference>
<feature type="transmembrane region" description="Helical" evidence="2">
    <location>
        <begin position="47"/>
        <end position="68"/>
    </location>
</feature>
<feature type="transmembrane region" description="Helical" evidence="2">
    <location>
        <begin position="7"/>
        <end position="27"/>
    </location>
</feature>
<proteinExistence type="predicted"/>
<sequence length="779" mass="82160">MGILSGIVSYAFGLALNLLDAAVNGFLSALGFDLDAFEQFFPAAADFYDVIIGFSIGLLFMMLLFQLFRNFGIVLDMEAEDPLKILGKTALFLGMIIYSRSIVNLILKLMADPYSIFLNAASAPYKFELITLATAMFGSSFSNPFFSIVALIMMLVLGWQFLKLTVECVERYIVFYFVLYCAPVVFSTGAFKSTAQIFKSWCRMVGSQALLLLINIWSIKLFLSFVPVFESGSGDMIFNFIMGYAFLKFAQKADTLLRILGLNTASTGDMMGSLAGSIAGIAMTIRSVGNAARGVVSAVGGRMGNPSGGGNSSSNNSGDPGEDNGISGMRTPKRPSPGGGTGSGESAGITASGISAAKQGYITDVLRAARMQEAAASPDGSPEDRVEGETADGSKEDAPGKENIPLETAKQAERLPNLSAIDSETTEGLSNLAHGIPHDHYDSETKRFSGGGFPEFVGKDANLIGAMQLSPADGYSRSSVKLADGSVGTVYRNEETGDAQIVQFASVDNGVMQGTIRQIDAETGQLGEDFAFEAVHSSVPGAETFSSHSVPVQEPSGGTYYVATGADTSFLSQTPMESPQSAGTSYTPGGTSRMQRAGGIRTETGQSYEGPGVSPLAQDASITEPDTAPSPVVVGNMMEQVSATGEGRRTISGAQHPAPEYQQSFPSETTLLSGVPLSAGSFTPASPGTVGVQPMDQPINDEMTRSSSAGGVFSPAQANGDSPSVSGMNIPQNQVRRFSKNNPANLEVFRREKSQVEAFDKPPSETPPVSLPKKQKKKG</sequence>
<evidence type="ECO:0008006" key="5">
    <source>
        <dbReference type="Google" id="ProtNLM"/>
    </source>
</evidence>
<feature type="region of interest" description="Disordered" evidence="1">
    <location>
        <begin position="643"/>
        <end position="662"/>
    </location>
</feature>
<feature type="region of interest" description="Disordered" evidence="1">
    <location>
        <begin position="571"/>
        <end position="633"/>
    </location>
</feature>
<feature type="compositionally biased region" description="Polar residues" evidence="1">
    <location>
        <begin position="716"/>
        <end position="744"/>
    </location>
</feature>
<feature type="compositionally biased region" description="Low complexity" evidence="1">
    <location>
        <begin position="312"/>
        <end position="325"/>
    </location>
</feature>
<comment type="caution">
    <text evidence="3">The sequence shown here is derived from an EMBL/GenBank/DDBJ whole genome shotgun (WGS) entry which is preliminary data.</text>
</comment>
<evidence type="ECO:0000313" key="4">
    <source>
        <dbReference type="Proteomes" id="UP000196386"/>
    </source>
</evidence>
<name>A0A1Y4N286_9FIRM</name>
<feature type="compositionally biased region" description="Basic and acidic residues" evidence="1">
    <location>
        <begin position="382"/>
        <end position="400"/>
    </location>
</feature>
<feature type="region of interest" description="Disordered" evidence="1">
    <location>
        <begin position="372"/>
        <end position="418"/>
    </location>
</feature>
<evidence type="ECO:0000313" key="3">
    <source>
        <dbReference type="EMBL" id="OUP69334.1"/>
    </source>
</evidence>
<dbReference type="InterPro" id="IPR046084">
    <property type="entry name" value="TrbL_4"/>
</dbReference>
<organism evidence="3 4">
    <name type="scientific">Anaerotruncus colihominis</name>
    <dbReference type="NCBI Taxonomy" id="169435"/>
    <lineage>
        <taxon>Bacteria</taxon>
        <taxon>Bacillati</taxon>
        <taxon>Bacillota</taxon>
        <taxon>Clostridia</taxon>
        <taxon>Eubacteriales</taxon>
        <taxon>Oscillospiraceae</taxon>
        <taxon>Anaerotruncus</taxon>
    </lineage>
</organism>
<feature type="compositionally biased region" description="Gly residues" evidence="1">
    <location>
        <begin position="302"/>
        <end position="311"/>
    </location>
</feature>
<feature type="compositionally biased region" description="Basic and acidic residues" evidence="1">
    <location>
        <begin position="748"/>
        <end position="763"/>
    </location>
</feature>
<feature type="transmembrane region" description="Helical" evidence="2">
    <location>
        <begin position="210"/>
        <end position="229"/>
    </location>
</feature>
<feature type="region of interest" description="Disordered" evidence="1">
    <location>
        <begin position="302"/>
        <end position="349"/>
    </location>
</feature>
<feature type="compositionally biased region" description="Polar residues" evidence="1">
    <location>
        <begin position="571"/>
        <end position="594"/>
    </location>
</feature>
<keyword evidence="2" id="KW-1133">Transmembrane helix</keyword>
<gene>
    <name evidence="3" type="ORF">B5F11_09610</name>
</gene>
<keyword evidence="2" id="KW-0472">Membrane</keyword>
<protein>
    <recommendedName>
        <fullName evidence="5">Conjugal transfer protein TrbL</fullName>
    </recommendedName>
</protein>
<accession>A0A1Y4N286</accession>
<dbReference type="Proteomes" id="UP000196386">
    <property type="component" value="Unassembled WGS sequence"/>
</dbReference>
<dbReference type="EMBL" id="NFKP01000010">
    <property type="protein sequence ID" value="OUP69334.1"/>
    <property type="molecule type" value="Genomic_DNA"/>
</dbReference>
<dbReference type="AlphaFoldDB" id="A0A1Y4N286"/>
<feature type="transmembrane region" description="Helical" evidence="2">
    <location>
        <begin position="145"/>
        <end position="162"/>
    </location>
</feature>
<keyword evidence="2" id="KW-0812">Transmembrane</keyword>